<dbReference type="CDD" id="cd00397">
    <property type="entry name" value="DNA_BRE_C"/>
    <property type="match status" value="1"/>
</dbReference>
<dbReference type="GO" id="GO:0006310">
    <property type="term" value="P:DNA recombination"/>
    <property type="evidence" value="ECO:0007669"/>
    <property type="project" value="UniProtKB-KW"/>
</dbReference>
<dbReference type="Gene3D" id="1.10.443.10">
    <property type="entry name" value="Intergrase catalytic core"/>
    <property type="match status" value="1"/>
</dbReference>
<evidence type="ECO:0000313" key="3">
    <source>
        <dbReference type="EMBL" id="KKO01357.1"/>
    </source>
</evidence>
<feature type="domain" description="Tyr recombinase" evidence="2">
    <location>
        <begin position="181"/>
        <end position="439"/>
    </location>
</feature>
<dbReference type="GO" id="GO:0003677">
    <property type="term" value="F:DNA binding"/>
    <property type="evidence" value="ECO:0007669"/>
    <property type="project" value="InterPro"/>
</dbReference>
<dbReference type="InterPro" id="IPR050090">
    <property type="entry name" value="Tyrosine_recombinase_XerCD"/>
</dbReference>
<organism evidence="3">
    <name type="scientific">marine sediment metagenome</name>
    <dbReference type="NCBI Taxonomy" id="412755"/>
    <lineage>
        <taxon>unclassified sequences</taxon>
        <taxon>metagenomes</taxon>
        <taxon>ecological metagenomes</taxon>
    </lineage>
</organism>
<evidence type="ECO:0000256" key="1">
    <source>
        <dbReference type="ARBA" id="ARBA00023172"/>
    </source>
</evidence>
<dbReference type="InterPro" id="IPR002104">
    <property type="entry name" value="Integrase_catalytic"/>
</dbReference>
<protein>
    <recommendedName>
        <fullName evidence="2">Tyr recombinase domain-containing protein</fullName>
    </recommendedName>
</protein>
<gene>
    <name evidence="3" type="ORF">LCGC14_0115680</name>
</gene>
<dbReference type="PANTHER" id="PTHR30349:SF81">
    <property type="entry name" value="TYROSINE RECOMBINASE XERC"/>
    <property type="match status" value="1"/>
</dbReference>
<dbReference type="GO" id="GO:0015074">
    <property type="term" value="P:DNA integration"/>
    <property type="evidence" value="ECO:0007669"/>
    <property type="project" value="InterPro"/>
</dbReference>
<dbReference type="InterPro" id="IPR013762">
    <property type="entry name" value="Integrase-like_cat_sf"/>
</dbReference>
<accession>A0A0F9XPK3</accession>
<dbReference type="SUPFAM" id="SSF56349">
    <property type="entry name" value="DNA breaking-rejoining enzymes"/>
    <property type="match status" value="1"/>
</dbReference>
<dbReference type="EMBL" id="LAZR01000035">
    <property type="protein sequence ID" value="KKO01357.1"/>
    <property type="molecule type" value="Genomic_DNA"/>
</dbReference>
<dbReference type="PROSITE" id="PS51898">
    <property type="entry name" value="TYR_RECOMBINASE"/>
    <property type="match status" value="1"/>
</dbReference>
<reference evidence="3" key="1">
    <citation type="journal article" date="2015" name="Nature">
        <title>Complex archaea that bridge the gap between prokaryotes and eukaryotes.</title>
        <authorList>
            <person name="Spang A."/>
            <person name="Saw J.H."/>
            <person name="Jorgensen S.L."/>
            <person name="Zaremba-Niedzwiedzka K."/>
            <person name="Martijn J."/>
            <person name="Lind A.E."/>
            <person name="van Eijk R."/>
            <person name="Schleper C."/>
            <person name="Guy L."/>
            <person name="Ettema T.J."/>
        </authorList>
    </citation>
    <scope>NUCLEOTIDE SEQUENCE</scope>
</reference>
<keyword evidence="1" id="KW-0233">DNA recombination</keyword>
<dbReference type="Pfam" id="PF00589">
    <property type="entry name" value="Phage_integrase"/>
    <property type="match status" value="1"/>
</dbReference>
<dbReference type="InterPro" id="IPR011010">
    <property type="entry name" value="DNA_brk_join_enz"/>
</dbReference>
<dbReference type="PANTHER" id="PTHR30349">
    <property type="entry name" value="PHAGE INTEGRASE-RELATED"/>
    <property type="match status" value="1"/>
</dbReference>
<comment type="caution">
    <text evidence="3">The sequence shown here is derived from an EMBL/GenBank/DDBJ whole genome shotgun (WGS) entry which is preliminary data.</text>
</comment>
<dbReference type="NCBIfam" id="NF040693">
    <property type="entry name" value="recomb_GmtY"/>
    <property type="match status" value="1"/>
</dbReference>
<evidence type="ECO:0000259" key="2">
    <source>
        <dbReference type="PROSITE" id="PS51898"/>
    </source>
</evidence>
<dbReference type="AlphaFoldDB" id="A0A0F9XPK3"/>
<name>A0A0F9XPK3_9ZZZZ</name>
<proteinExistence type="predicted"/>
<sequence length="460" mass="53122">MAIILESSHREFRTFIAGATGVQSVLPVIVTEHGVLDQFARYMHLNRLKSRAWQESSTFAVRLLLEYMEANQGFYEAARALFTAFSDALYTGTVSNSIDPSGLWWQPRQPDDAGKLIGHVTRFSDWLAVVNEDAQLQLNPWRHATRHEERLNWAAYAHRRDNAFLSHLWRSKPQTNQSRAVRSRTMPVERQTAAKAFPEEYFELLVVEGFRRRVRDSRGPIDLRNVLITYLMHFGGLRLSEALSLWSEDVSIEAGEVIVRVYHPEYGLAPRGKGNRAAYLQSQYGLQPRNRLVKATDPLFLGWKNGLITDPHRRCFEVFFYPHEAGQVFAELWRDYHPKQRVKPKVGDGHPYAFTNKSGQPYSHRMFRKAHKLGVERVGLVYEKIEGTTPHGHRHAYGQRLARDGADSLLLKNAMHHASITSSQTYTQPTTTQMRQFLRDLETRLRLQHRDSDLDPYTED</sequence>